<reference evidence="1" key="2">
    <citation type="submission" date="2021-04" db="EMBL/GenBank/DDBJ databases">
        <authorList>
            <person name="Podell S."/>
        </authorList>
    </citation>
    <scope>NUCLEOTIDE SEQUENCE</scope>
    <source>
        <strain evidence="1">Hildebrandi</strain>
    </source>
</reference>
<name>A0A9K3M6Q2_9STRA</name>
<reference evidence="1" key="1">
    <citation type="journal article" date="2021" name="Sci. Rep.">
        <title>Diploid genomic architecture of Nitzschia inconspicua, an elite biomass production diatom.</title>
        <authorList>
            <person name="Oliver A."/>
            <person name="Podell S."/>
            <person name="Pinowska A."/>
            <person name="Traller J.C."/>
            <person name="Smith S.R."/>
            <person name="McClure R."/>
            <person name="Beliaev A."/>
            <person name="Bohutskyi P."/>
            <person name="Hill E.A."/>
            <person name="Rabines A."/>
            <person name="Zheng H."/>
            <person name="Allen L.Z."/>
            <person name="Kuo A."/>
            <person name="Grigoriev I.V."/>
            <person name="Allen A.E."/>
            <person name="Hazlebeck D."/>
            <person name="Allen E.E."/>
        </authorList>
    </citation>
    <scope>NUCLEOTIDE SEQUENCE</scope>
    <source>
        <strain evidence="1">Hildebrandi</strain>
    </source>
</reference>
<keyword evidence="2" id="KW-1185">Reference proteome</keyword>
<evidence type="ECO:0008006" key="3">
    <source>
        <dbReference type="Google" id="ProtNLM"/>
    </source>
</evidence>
<sequence>MSTTTATPKCAPSNNLNVGYPQFPTAKELHANLIELTSAGGGGEFVVRNFVGVIQDISIEASTVETDLFPRGALEYYTKKNMGWEYTQEEYDTWQLAERGGAQGDYREGMKEKILNVIDCLKTEPLSKRAVIPIPFATQPSSTIDWTDQGQNKCCRELHFYLEDGKLKCTGIVRMQNANIFVKNIHFFATLIDHVAKELNVPVGEYTHWITNMCLDRSATSC</sequence>
<comment type="caution">
    <text evidence="1">The sequence shown here is derived from an EMBL/GenBank/DDBJ whole genome shotgun (WGS) entry which is preliminary data.</text>
</comment>
<dbReference type="AlphaFoldDB" id="A0A9K3M6Q2"/>
<protein>
    <recommendedName>
        <fullName evidence="3">Thymidylate synthase</fullName>
    </recommendedName>
</protein>
<gene>
    <name evidence="1" type="ORF">IV203_014059</name>
</gene>
<accession>A0A9K3M6Q2</accession>
<dbReference type="Proteomes" id="UP000693970">
    <property type="component" value="Unassembled WGS sequence"/>
</dbReference>
<proteinExistence type="predicted"/>
<evidence type="ECO:0000313" key="1">
    <source>
        <dbReference type="EMBL" id="KAG7374964.1"/>
    </source>
</evidence>
<dbReference type="OrthoDB" id="34962at2759"/>
<dbReference type="EMBL" id="JAGRRH010000001">
    <property type="protein sequence ID" value="KAG7374964.1"/>
    <property type="molecule type" value="Genomic_DNA"/>
</dbReference>
<organism evidence="1 2">
    <name type="scientific">Nitzschia inconspicua</name>
    <dbReference type="NCBI Taxonomy" id="303405"/>
    <lineage>
        <taxon>Eukaryota</taxon>
        <taxon>Sar</taxon>
        <taxon>Stramenopiles</taxon>
        <taxon>Ochrophyta</taxon>
        <taxon>Bacillariophyta</taxon>
        <taxon>Bacillariophyceae</taxon>
        <taxon>Bacillariophycidae</taxon>
        <taxon>Bacillariales</taxon>
        <taxon>Bacillariaceae</taxon>
        <taxon>Nitzschia</taxon>
    </lineage>
</organism>
<evidence type="ECO:0000313" key="2">
    <source>
        <dbReference type="Proteomes" id="UP000693970"/>
    </source>
</evidence>